<dbReference type="STRING" id="999810.G2XTQ5"/>
<gene>
    <name evidence="5" type="ORF">BofuT4_P063210.1</name>
</gene>
<keyword evidence="2" id="KW-0342">GTP-binding</keyword>
<feature type="domain" description="GED" evidence="4">
    <location>
        <begin position="807"/>
        <end position="923"/>
    </location>
</feature>
<evidence type="ECO:0000259" key="4">
    <source>
        <dbReference type="PROSITE" id="PS51388"/>
    </source>
</evidence>
<accession>G2XTQ5</accession>
<dbReference type="PANTHER" id="PTHR11566">
    <property type="entry name" value="DYNAMIN"/>
    <property type="match status" value="1"/>
</dbReference>
<feature type="compositionally biased region" description="Polar residues" evidence="3">
    <location>
        <begin position="14"/>
        <end position="25"/>
    </location>
</feature>
<dbReference type="GO" id="GO:0005874">
    <property type="term" value="C:microtubule"/>
    <property type="evidence" value="ECO:0007669"/>
    <property type="project" value="TreeGrafter"/>
</dbReference>
<dbReference type="GO" id="GO:0003924">
    <property type="term" value="F:GTPase activity"/>
    <property type="evidence" value="ECO:0007669"/>
    <property type="project" value="InterPro"/>
</dbReference>
<evidence type="ECO:0000256" key="1">
    <source>
        <dbReference type="ARBA" id="ARBA00022741"/>
    </source>
</evidence>
<dbReference type="PRINTS" id="PR00195">
    <property type="entry name" value="DYNAMIN"/>
</dbReference>
<dbReference type="GO" id="GO:0031623">
    <property type="term" value="P:receptor internalization"/>
    <property type="evidence" value="ECO:0007669"/>
    <property type="project" value="TreeGrafter"/>
</dbReference>
<dbReference type="Gene3D" id="1.20.120.1240">
    <property type="entry name" value="Dynamin, middle domain"/>
    <property type="match status" value="1"/>
</dbReference>
<feature type="region of interest" description="Disordered" evidence="3">
    <location>
        <begin position="1"/>
        <end position="73"/>
    </location>
</feature>
<evidence type="ECO:0000313" key="6">
    <source>
        <dbReference type="Proteomes" id="UP000008177"/>
    </source>
</evidence>
<evidence type="ECO:0000313" key="5">
    <source>
        <dbReference type="EMBL" id="CCD33923.1"/>
    </source>
</evidence>
<dbReference type="OrthoDB" id="5061070at2759"/>
<dbReference type="eggNOG" id="KOG0446">
    <property type="taxonomic scope" value="Eukaryota"/>
</dbReference>
<dbReference type="EMBL" id="FQ790266">
    <property type="protein sequence ID" value="CCD33923.1"/>
    <property type="molecule type" value="Genomic_DNA"/>
</dbReference>
<dbReference type="HOGENOM" id="CLU_008964_4_0_1"/>
<feature type="region of interest" description="Disordered" evidence="3">
    <location>
        <begin position="582"/>
        <end position="606"/>
    </location>
</feature>
<proteinExistence type="predicted"/>
<dbReference type="GO" id="GO:0005737">
    <property type="term" value="C:cytoplasm"/>
    <property type="evidence" value="ECO:0007669"/>
    <property type="project" value="TreeGrafter"/>
</dbReference>
<dbReference type="GO" id="GO:0005525">
    <property type="term" value="F:GTP binding"/>
    <property type="evidence" value="ECO:0007669"/>
    <property type="project" value="InterPro"/>
</dbReference>
<dbReference type="InterPro" id="IPR000375">
    <property type="entry name" value="Dynamin_stalk"/>
</dbReference>
<dbReference type="AlphaFoldDB" id="G2XTQ5"/>
<dbReference type="InterPro" id="IPR020850">
    <property type="entry name" value="GED_dom"/>
</dbReference>
<dbReference type="SUPFAM" id="SSF52540">
    <property type="entry name" value="P-loop containing nucleoside triphosphate hydrolases"/>
    <property type="match status" value="1"/>
</dbReference>
<sequence length="997" mass="113736">MAFRGTRKQREDFTSTNGQLSSSSRIKIPVGPRAVKKEPSHRPATGNLQGSVESQDQSEQPDSGPARHFDNRYSPNSYYLADNNCRSESATINMENGDGIKRIGELAQRLIDHINEMRKFNLEHVASLPKLILIGDQSAGKSSLMCALAGIHVPRDKGCCTRCPANIITTPSADWSCTISLVQDYRYAAQMGRPVTIKDINTTQPFPPWIKQDQVQTEFARLTDKSQLAEYMRWAQIALLNHDRDYKQFIPGTGERALAGNTDIEAKITPNVVEVKIYGPQLPALSFFDLPGIISNMPNPEEKYLVDVFENLAIEYIKQENTLIIFAMSMTVDPVLSRAKRVIEDLNATGRCVGVLTKPDTLSDRTGNTDFENILSGKEHRLGHGWLVTKQPGPEFDAGESDYHKTARQEEEKFFADDKLWNGPWSNFRNRCGTNRIQNVLSELLVTSIKKDIPKIQKKLSAHRAKIDENLRKLPELPSQNVQLEVQRLLHNFSQEVKRLMTSEHTETSFHGDWTKLSCQFHDLLIHIKPLIGCSHKSDTQKIPVINLDKSDDDEETTFVDVPDTSGRRRRFQDISSDVVPQPTFKAENSTPETSRPRPILNARGPSNPFRGTVFEKYTELGRNFANIGEIQNRMQNSSYGLPDVVDPRIHRFYCQKAVSRWKGPYQAVLHAAMSLLRSSVQSILEKHLGIYRQTFLFKKSTETIREWLDKLCAQQLQTLEDIYQTESFAPFTLNEKGINENKKAELEKLQQSRHKNRASCFVDKQLATNPKKIKAEKFTPEYHNARKVLVSQVTPEQLGRDEFAVQIDVAAYVRGYYIVAANRFADSVCLSLKNRLFRHVHEEVENYIETQLATNHPDNGKCFHSFLDAIDTHMNENLGISNSQNLMQEDNDVAENRRKLYKDKKNLTDFEERFMELVADCNSPEVDGYNDPCLVSPEEANRSETPENEQLRYRGQSPVEEMLNRRRGVYNYDNEMRQAQNRGTNYVNGSPEIDEV</sequence>
<dbReference type="Proteomes" id="UP000008177">
    <property type="component" value="Unplaced contigs"/>
</dbReference>
<dbReference type="GO" id="GO:0005886">
    <property type="term" value="C:plasma membrane"/>
    <property type="evidence" value="ECO:0007669"/>
    <property type="project" value="TreeGrafter"/>
</dbReference>
<dbReference type="InterPro" id="IPR022812">
    <property type="entry name" value="Dynamin"/>
</dbReference>
<evidence type="ECO:0000256" key="2">
    <source>
        <dbReference type="ARBA" id="ARBA00023134"/>
    </source>
</evidence>
<dbReference type="Pfam" id="PF00350">
    <property type="entry name" value="Dynamin_N"/>
    <property type="match status" value="1"/>
</dbReference>
<dbReference type="Gene3D" id="3.40.50.300">
    <property type="entry name" value="P-loop containing nucleotide triphosphate hydrolases"/>
    <property type="match status" value="1"/>
</dbReference>
<protein>
    <recommendedName>
        <fullName evidence="4">GED domain-containing protein</fullName>
    </recommendedName>
</protein>
<feature type="compositionally biased region" description="Polar residues" evidence="3">
    <location>
        <begin position="46"/>
        <end position="61"/>
    </location>
</feature>
<dbReference type="InterPro" id="IPR027417">
    <property type="entry name" value="P-loop_NTPase"/>
</dbReference>
<dbReference type="Pfam" id="PF01031">
    <property type="entry name" value="Dynamin_M"/>
    <property type="match status" value="1"/>
</dbReference>
<dbReference type="InterPro" id="IPR001401">
    <property type="entry name" value="Dynamin_GTPase"/>
</dbReference>
<dbReference type="PANTHER" id="PTHR11566:SF131">
    <property type="entry name" value="GTPASE, PUTATIVE (AFU_ORTHOLOGUE AFUA_6G07630)-RELATED"/>
    <property type="match status" value="1"/>
</dbReference>
<dbReference type="SMART" id="SM00053">
    <property type="entry name" value="DYNc"/>
    <property type="match status" value="1"/>
</dbReference>
<dbReference type="PROSITE" id="PS51388">
    <property type="entry name" value="GED"/>
    <property type="match status" value="1"/>
</dbReference>
<dbReference type="InParanoid" id="G2XTQ5"/>
<reference evidence="6" key="1">
    <citation type="journal article" date="2011" name="PLoS Genet.">
        <title>Genomic analysis of the necrotrophic fungal pathogens Sclerotinia sclerotiorum and Botrytis cinerea.</title>
        <authorList>
            <person name="Amselem J."/>
            <person name="Cuomo C.A."/>
            <person name="van Kan J.A."/>
            <person name="Viaud M."/>
            <person name="Benito E.P."/>
            <person name="Couloux A."/>
            <person name="Coutinho P.M."/>
            <person name="de Vries R.P."/>
            <person name="Dyer P.S."/>
            <person name="Fillinger S."/>
            <person name="Fournier E."/>
            <person name="Gout L."/>
            <person name="Hahn M."/>
            <person name="Kohn L."/>
            <person name="Lapalu N."/>
            <person name="Plummer K.M."/>
            <person name="Pradier J.M."/>
            <person name="Quevillon E."/>
            <person name="Sharon A."/>
            <person name="Simon A."/>
            <person name="ten Have A."/>
            <person name="Tudzynski B."/>
            <person name="Tudzynski P."/>
            <person name="Wincker P."/>
            <person name="Andrew M."/>
            <person name="Anthouard V."/>
            <person name="Beever R.E."/>
            <person name="Beffa R."/>
            <person name="Benoit I."/>
            <person name="Bouzid O."/>
            <person name="Brault B."/>
            <person name="Chen Z."/>
            <person name="Choquer M."/>
            <person name="Collemare J."/>
            <person name="Cotton P."/>
            <person name="Danchin E.G."/>
            <person name="Da Silva C."/>
            <person name="Gautier A."/>
            <person name="Giraud C."/>
            <person name="Giraud T."/>
            <person name="Gonzalez C."/>
            <person name="Grossetete S."/>
            <person name="Guldener U."/>
            <person name="Henrissat B."/>
            <person name="Howlett B.J."/>
            <person name="Kodira C."/>
            <person name="Kretschmer M."/>
            <person name="Lappartient A."/>
            <person name="Leroch M."/>
            <person name="Levis C."/>
            <person name="Mauceli E."/>
            <person name="Neuveglise C."/>
            <person name="Oeser B."/>
            <person name="Pearson M."/>
            <person name="Poulain J."/>
            <person name="Poussereau N."/>
            <person name="Quesneville H."/>
            <person name="Rascle C."/>
            <person name="Schumacher J."/>
            <person name="Segurens B."/>
            <person name="Sexton A."/>
            <person name="Silva E."/>
            <person name="Sirven C."/>
            <person name="Soanes D.M."/>
            <person name="Talbot N.J."/>
            <person name="Templeton M."/>
            <person name="Yandava C."/>
            <person name="Yarden O."/>
            <person name="Zeng Q."/>
            <person name="Rollins J.A."/>
            <person name="Lebrun M.H."/>
            <person name="Dickman M."/>
        </authorList>
    </citation>
    <scope>NUCLEOTIDE SEQUENCE [LARGE SCALE GENOMIC DNA]</scope>
    <source>
        <strain evidence="6">T4</strain>
    </source>
</reference>
<keyword evidence="1" id="KW-0547">Nucleotide-binding</keyword>
<dbReference type="InterPro" id="IPR045063">
    <property type="entry name" value="Dynamin_N"/>
</dbReference>
<organism evidence="5 6">
    <name type="scientific">Botryotinia fuckeliana (strain T4)</name>
    <name type="common">Noble rot fungus</name>
    <name type="synonym">Botrytis cinerea</name>
    <dbReference type="NCBI Taxonomy" id="999810"/>
    <lineage>
        <taxon>Eukaryota</taxon>
        <taxon>Fungi</taxon>
        <taxon>Dikarya</taxon>
        <taxon>Ascomycota</taxon>
        <taxon>Pezizomycotina</taxon>
        <taxon>Leotiomycetes</taxon>
        <taxon>Helotiales</taxon>
        <taxon>Sclerotiniaceae</taxon>
        <taxon>Botrytis</taxon>
    </lineage>
</organism>
<dbReference type="GO" id="GO:0008017">
    <property type="term" value="F:microtubule binding"/>
    <property type="evidence" value="ECO:0007669"/>
    <property type="project" value="TreeGrafter"/>
</dbReference>
<evidence type="ECO:0000256" key="3">
    <source>
        <dbReference type="SAM" id="MobiDB-lite"/>
    </source>
</evidence>
<name>G2XTQ5_BOTF4</name>